<dbReference type="Proteomes" id="UP001056978">
    <property type="component" value="Chromosome 8"/>
</dbReference>
<gene>
    <name evidence="1" type="ORF">MKS88_002204</name>
</gene>
<comment type="caution">
    <text evidence="1">The sequence shown here is derived from an EMBL/GenBank/DDBJ whole genome shotgun (WGS) entry which is preliminary data.</text>
</comment>
<name>A0ACB9Y9J2_PLABR</name>
<protein>
    <submittedName>
        <fullName evidence="1">Uncharacterized protein</fullName>
    </submittedName>
</protein>
<dbReference type="EMBL" id="CM043776">
    <property type="protein sequence ID" value="KAI4838700.1"/>
    <property type="molecule type" value="Genomic_DNA"/>
</dbReference>
<accession>A0ACB9Y9J2</accession>
<organism evidence="1 2">
    <name type="scientific">Plasmodium brasilianum</name>
    <dbReference type="NCBI Taxonomy" id="5824"/>
    <lineage>
        <taxon>Eukaryota</taxon>
        <taxon>Sar</taxon>
        <taxon>Alveolata</taxon>
        <taxon>Apicomplexa</taxon>
        <taxon>Aconoidasida</taxon>
        <taxon>Haemosporida</taxon>
        <taxon>Plasmodiidae</taxon>
        <taxon>Plasmodium</taxon>
        <taxon>Plasmodium (Plasmodium)</taxon>
    </lineage>
</organism>
<evidence type="ECO:0000313" key="2">
    <source>
        <dbReference type="Proteomes" id="UP001056978"/>
    </source>
</evidence>
<evidence type="ECO:0000313" key="1">
    <source>
        <dbReference type="EMBL" id="KAI4838700.1"/>
    </source>
</evidence>
<sequence length="242" mass="28424">MEQKIKLPFFIKIFSYIILSFIYHFYQDMSNFNKYVDGEYTIEVTLNKRTHRLLAKSKQKKGYIVTSLMKDIPTINEYEKKCTTNNAKVQKVKNKKPPQCPLNNTVGYDQTKKSKASVYNRGNSYFEKRVLDKIYYKNKVRNFTNSDFLFLKNDIKVNKSIISAATSFFLIIGIIGGVSYIFDHESVKFNFTLDWYNGMFILCSIFVLIGIIIMICLHREIVKYGKLKHIKSKMHNTEYPSL</sequence>
<keyword evidence="2" id="KW-1185">Reference proteome</keyword>
<reference evidence="1" key="1">
    <citation type="submission" date="2022-06" db="EMBL/GenBank/DDBJ databases">
        <title>The First Complete Genome of the Simian Malaria Parasite Plasmodium brasilianum.</title>
        <authorList>
            <person name="Bajic M."/>
            <person name="Ravishankar S."/>
        </authorList>
    </citation>
    <scope>NUCLEOTIDE SEQUENCE</scope>
    <source>
        <strain evidence="1">Bolivian I</strain>
    </source>
</reference>
<proteinExistence type="predicted"/>